<feature type="non-terminal residue" evidence="2">
    <location>
        <position position="1"/>
    </location>
</feature>
<dbReference type="AlphaFoldDB" id="A0A061RQP0"/>
<proteinExistence type="predicted"/>
<gene>
    <name evidence="2" type="ORF">TSPGSL018_29761</name>
</gene>
<evidence type="ECO:0000313" key="2">
    <source>
        <dbReference type="EMBL" id="JAC73089.1"/>
    </source>
</evidence>
<name>A0A061RQP0_9CHLO</name>
<feature type="non-terminal residue" evidence="2">
    <location>
        <position position="78"/>
    </location>
</feature>
<feature type="compositionally biased region" description="Basic and acidic residues" evidence="1">
    <location>
        <begin position="1"/>
        <end position="11"/>
    </location>
</feature>
<evidence type="ECO:0000256" key="1">
    <source>
        <dbReference type="SAM" id="MobiDB-lite"/>
    </source>
</evidence>
<protein>
    <submittedName>
        <fullName evidence="2">Uncharacterized protein</fullName>
    </submittedName>
</protein>
<dbReference type="EMBL" id="GBEZ01012838">
    <property type="protein sequence ID" value="JAC73089.1"/>
    <property type="molecule type" value="Transcribed_RNA"/>
</dbReference>
<organism evidence="2">
    <name type="scientific">Tetraselmis sp. GSL018</name>
    <dbReference type="NCBI Taxonomy" id="582737"/>
    <lineage>
        <taxon>Eukaryota</taxon>
        <taxon>Viridiplantae</taxon>
        <taxon>Chlorophyta</taxon>
        <taxon>core chlorophytes</taxon>
        <taxon>Chlorodendrophyceae</taxon>
        <taxon>Chlorodendrales</taxon>
        <taxon>Chlorodendraceae</taxon>
        <taxon>Tetraselmis</taxon>
    </lineage>
</organism>
<accession>A0A061RQP0</accession>
<reference evidence="2" key="1">
    <citation type="submission" date="2014-05" db="EMBL/GenBank/DDBJ databases">
        <title>The transcriptome of the halophilic microalga Tetraselmis sp. GSL018 isolated from the Great Salt Lake, Utah.</title>
        <authorList>
            <person name="Jinkerson R.E."/>
            <person name="D'Adamo S."/>
            <person name="Posewitz M.C."/>
        </authorList>
    </citation>
    <scope>NUCLEOTIDE SEQUENCE</scope>
    <source>
        <strain evidence="2">GSL018</strain>
    </source>
</reference>
<sequence length="78" mass="8278">EGGREHGRKEEEEGGWEGARPTLMEGPPLQGDRGVGQRRLPLSVWARCGSYAPRGRRRDSPGEGGGGAPGRRVGRAAS</sequence>
<feature type="region of interest" description="Disordered" evidence="1">
    <location>
        <begin position="1"/>
        <end position="78"/>
    </location>
</feature>